<name>A0ABQ9Z6X8_9CRUS</name>
<proteinExistence type="predicted"/>
<sequence>MKLLVLSICLLIGATQNCLAAVSGRGPGGPGGEPPVFDCSDKVGYYADLWKNCEVYYQCLEDGTKLTFGCPSHPQQTYFDEAIVQCVDNYVCPEPEPISPV</sequence>
<dbReference type="InterPro" id="IPR002557">
    <property type="entry name" value="Chitin-bd_dom"/>
</dbReference>
<dbReference type="Proteomes" id="UP001234178">
    <property type="component" value="Unassembled WGS sequence"/>
</dbReference>
<evidence type="ECO:0000313" key="3">
    <source>
        <dbReference type="EMBL" id="KAK4008652.1"/>
    </source>
</evidence>
<keyword evidence="1" id="KW-0732">Signal</keyword>
<feature type="signal peptide" evidence="1">
    <location>
        <begin position="1"/>
        <end position="20"/>
    </location>
</feature>
<accession>A0ABQ9Z6X8</accession>
<comment type="caution">
    <text evidence="3">The sequence shown here is derived from an EMBL/GenBank/DDBJ whole genome shotgun (WGS) entry which is preliminary data.</text>
</comment>
<dbReference type="SUPFAM" id="SSF57625">
    <property type="entry name" value="Invertebrate chitin-binding proteins"/>
    <property type="match status" value="1"/>
</dbReference>
<keyword evidence="4" id="KW-1185">Reference proteome</keyword>
<dbReference type="EMBL" id="JAOYFB010000002">
    <property type="protein sequence ID" value="KAK4008652.1"/>
    <property type="molecule type" value="Genomic_DNA"/>
</dbReference>
<evidence type="ECO:0000313" key="4">
    <source>
        <dbReference type="Proteomes" id="UP001234178"/>
    </source>
</evidence>
<protein>
    <recommendedName>
        <fullName evidence="2">Chitin-binding type-2 domain-containing protein</fullName>
    </recommendedName>
</protein>
<dbReference type="Pfam" id="PF01607">
    <property type="entry name" value="CBM_14"/>
    <property type="match status" value="1"/>
</dbReference>
<evidence type="ECO:0000256" key="1">
    <source>
        <dbReference type="SAM" id="SignalP"/>
    </source>
</evidence>
<gene>
    <name evidence="3" type="ORF">OUZ56_013785</name>
</gene>
<feature type="domain" description="Chitin-binding type-2" evidence="2">
    <location>
        <begin position="39"/>
        <end position="89"/>
    </location>
</feature>
<dbReference type="InterPro" id="IPR036508">
    <property type="entry name" value="Chitin-bd_dom_sf"/>
</dbReference>
<evidence type="ECO:0000259" key="2">
    <source>
        <dbReference type="Pfam" id="PF01607"/>
    </source>
</evidence>
<dbReference type="Gene3D" id="2.170.140.10">
    <property type="entry name" value="Chitin binding domain"/>
    <property type="match status" value="1"/>
</dbReference>
<organism evidence="3 4">
    <name type="scientific">Daphnia magna</name>
    <dbReference type="NCBI Taxonomy" id="35525"/>
    <lineage>
        <taxon>Eukaryota</taxon>
        <taxon>Metazoa</taxon>
        <taxon>Ecdysozoa</taxon>
        <taxon>Arthropoda</taxon>
        <taxon>Crustacea</taxon>
        <taxon>Branchiopoda</taxon>
        <taxon>Diplostraca</taxon>
        <taxon>Cladocera</taxon>
        <taxon>Anomopoda</taxon>
        <taxon>Daphniidae</taxon>
        <taxon>Daphnia</taxon>
    </lineage>
</organism>
<feature type="chain" id="PRO_5046498193" description="Chitin-binding type-2 domain-containing protein" evidence="1">
    <location>
        <begin position="21"/>
        <end position="101"/>
    </location>
</feature>
<reference evidence="3 4" key="1">
    <citation type="journal article" date="2023" name="Nucleic Acids Res.">
        <title>The hologenome of Daphnia magna reveals possible DNA methylation and microbiome-mediated evolution of the host genome.</title>
        <authorList>
            <person name="Chaturvedi A."/>
            <person name="Li X."/>
            <person name="Dhandapani V."/>
            <person name="Marshall H."/>
            <person name="Kissane S."/>
            <person name="Cuenca-Cambronero M."/>
            <person name="Asole G."/>
            <person name="Calvet F."/>
            <person name="Ruiz-Romero M."/>
            <person name="Marangio P."/>
            <person name="Guigo R."/>
            <person name="Rago D."/>
            <person name="Mirbahai L."/>
            <person name="Eastwood N."/>
            <person name="Colbourne J.K."/>
            <person name="Zhou J."/>
            <person name="Mallon E."/>
            <person name="Orsini L."/>
        </authorList>
    </citation>
    <scope>NUCLEOTIDE SEQUENCE [LARGE SCALE GENOMIC DNA]</scope>
    <source>
        <strain evidence="3">LRV0_1</strain>
    </source>
</reference>